<name>X1UAV5_9ZZZZ</name>
<accession>X1UAV5</accession>
<gene>
    <name evidence="1" type="ORF">S12H4_46168</name>
</gene>
<dbReference type="EMBL" id="BARW01028618">
    <property type="protein sequence ID" value="GAJ14668.1"/>
    <property type="molecule type" value="Genomic_DNA"/>
</dbReference>
<feature type="non-terminal residue" evidence="1">
    <location>
        <position position="1"/>
    </location>
</feature>
<protein>
    <submittedName>
        <fullName evidence="1">Uncharacterized protein</fullName>
    </submittedName>
</protein>
<proteinExistence type="predicted"/>
<sequence length="45" mass="4832">DNKGFSLIAAPSECMLRIGKEAGNEIIANYLAKAENNSNVSCFVK</sequence>
<organism evidence="1">
    <name type="scientific">marine sediment metagenome</name>
    <dbReference type="NCBI Taxonomy" id="412755"/>
    <lineage>
        <taxon>unclassified sequences</taxon>
        <taxon>metagenomes</taxon>
        <taxon>ecological metagenomes</taxon>
    </lineage>
</organism>
<comment type="caution">
    <text evidence="1">The sequence shown here is derived from an EMBL/GenBank/DDBJ whole genome shotgun (WGS) entry which is preliminary data.</text>
</comment>
<dbReference type="AlphaFoldDB" id="X1UAV5"/>
<reference evidence="1" key="1">
    <citation type="journal article" date="2014" name="Front. Microbiol.">
        <title>High frequency of phylogenetically diverse reductive dehalogenase-homologous genes in deep subseafloor sedimentary metagenomes.</title>
        <authorList>
            <person name="Kawai M."/>
            <person name="Futagami T."/>
            <person name="Toyoda A."/>
            <person name="Takaki Y."/>
            <person name="Nishi S."/>
            <person name="Hori S."/>
            <person name="Arai W."/>
            <person name="Tsubouchi T."/>
            <person name="Morono Y."/>
            <person name="Uchiyama I."/>
            <person name="Ito T."/>
            <person name="Fujiyama A."/>
            <person name="Inagaki F."/>
            <person name="Takami H."/>
        </authorList>
    </citation>
    <scope>NUCLEOTIDE SEQUENCE</scope>
    <source>
        <strain evidence="1">Expedition CK06-06</strain>
    </source>
</reference>
<evidence type="ECO:0000313" key="1">
    <source>
        <dbReference type="EMBL" id="GAJ14668.1"/>
    </source>
</evidence>